<organism evidence="5 6">
    <name type="scientific">Candidatus Segetimicrobium genomatis</name>
    <dbReference type="NCBI Taxonomy" id="2569760"/>
    <lineage>
        <taxon>Bacteria</taxon>
        <taxon>Bacillati</taxon>
        <taxon>Candidatus Sysuimicrobiota</taxon>
        <taxon>Candidatus Sysuimicrobiia</taxon>
        <taxon>Candidatus Sysuimicrobiales</taxon>
        <taxon>Candidatus Segetimicrobiaceae</taxon>
        <taxon>Candidatus Segetimicrobium</taxon>
    </lineage>
</organism>
<dbReference type="Gene3D" id="3.40.50.920">
    <property type="match status" value="1"/>
</dbReference>
<evidence type="ECO:0000313" key="5">
    <source>
        <dbReference type="EMBL" id="TMI78223.1"/>
    </source>
</evidence>
<accession>A0A537J3X4</accession>
<dbReference type="FunFam" id="3.40.50.970:FF:000129">
    <property type="entry name" value="Transketolase"/>
    <property type="match status" value="1"/>
</dbReference>
<dbReference type="InterPro" id="IPR005475">
    <property type="entry name" value="Transketolase-like_Pyr-bd"/>
</dbReference>
<reference evidence="5 6" key="1">
    <citation type="journal article" date="2019" name="Nat. Microbiol.">
        <title>Mediterranean grassland soil C-N compound turnover is dependent on rainfall and depth, and is mediated by genomically divergent microorganisms.</title>
        <authorList>
            <person name="Diamond S."/>
            <person name="Andeer P.F."/>
            <person name="Li Z."/>
            <person name="Crits-Christoph A."/>
            <person name="Burstein D."/>
            <person name="Anantharaman K."/>
            <person name="Lane K.R."/>
            <person name="Thomas B.C."/>
            <person name="Pan C."/>
            <person name="Northen T.R."/>
            <person name="Banfield J.F."/>
        </authorList>
    </citation>
    <scope>NUCLEOTIDE SEQUENCE [LARGE SCALE GENOMIC DNA]</scope>
    <source>
        <strain evidence="5">NP_7</strain>
    </source>
</reference>
<comment type="caution">
    <text evidence="5">The sequence shown here is derived from an EMBL/GenBank/DDBJ whole genome shotgun (WGS) entry which is preliminary data.</text>
</comment>
<dbReference type="AlphaFoldDB" id="A0A537J3X4"/>
<dbReference type="PANTHER" id="PTHR43825">
    <property type="entry name" value="PYRUVATE DEHYDROGENASE E1 COMPONENT"/>
    <property type="match status" value="1"/>
</dbReference>
<dbReference type="EMBL" id="VBAO01000392">
    <property type="protein sequence ID" value="TMI78223.1"/>
    <property type="molecule type" value="Genomic_DNA"/>
</dbReference>
<dbReference type="InterPro" id="IPR051157">
    <property type="entry name" value="PDH/Transketolase"/>
</dbReference>
<gene>
    <name evidence="5" type="ORF">E6H04_12795</name>
</gene>
<dbReference type="Gene3D" id="3.40.50.970">
    <property type="match status" value="1"/>
</dbReference>
<dbReference type="Pfam" id="PF02780">
    <property type="entry name" value="Transketolase_C"/>
    <property type="match status" value="1"/>
</dbReference>
<evidence type="ECO:0000259" key="4">
    <source>
        <dbReference type="SMART" id="SM00861"/>
    </source>
</evidence>
<sequence>MRNTFANTIYEAGRRDDRVVVVVADISPAGSMQKFREEFPQRFINVGLSEQAMIGLCAGMALRGLRPFAYTIATFALFRPFEFVRDDLCYQNLPVTVVGIGGGVTYSTLGGTHHAQEDIAVACAIPNMAVIAPCDPRETREAALWCTAQERGPVYLRLGKAGEPDMTSAAVDPFVFGKLRYLRRGTDVCVLSYGPILKLAADLAARLEAQGESVSLVSAHTLKPLDVEGVRLALHGHRRVIVVEETAPHGGLGPRVKEIAWDTKAPCRIDAFALQDAFIHLYGSHAELLAAHGLDPATMSAQVGREG</sequence>
<proteinExistence type="inferred from homology"/>
<dbReference type="InterPro" id="IPR033248">
    <property type="entry name" value="Transketolase_C"/>
</dbReference>
<feature type="domain" description="Transketolase-like pyrimidine-binding" evidence="4">
    <location>
        <begin position="1"/>
        <end position="165"/>
    </location>
</feature>
<protein>
    <submittedName>
        <fullName evidence="5">Transketolase</fullName>
    </submittedName>
</protein>
<dbReference type="Pfam" id="PF02779">
    <property type="entry name" value="Transket_pyr"/>
    <property type="match status" value="1"/>
</dbReference>
<evidence type="ECO:0000256" key="1">
    <source>
        <dbReference type="ARBA" id="ARBA00001964"/>
    </source>
</evidence>
<evidence type="ECO:0000256" key="2">
    <source>
        <dbReference type="ARBA" id="ARBA00007131"/>
    </source>
</evidence>
<dbReference type="PANTHER" id="PTHR43825:SF5">
    <property type="entry name" value="HYPOTHETICAL TRANSKETOLASE FAMILY PROTEIN"/>
    <property type="match status" value="1"/>
</dbReference>
<dbReference type="Proteomes" id="UP000320048">
    <property type="component" value="Unassembled WGS sequence"/>
</dbReference>
<dbReference type="InterPro" id="IPR029061">
    <property type="entry name" value="THDP-binding"/>
</dbReference>
<comment type="similarity">
    <text evidence="2">Belongs to the transketolase family.</text>
</comment>
<dbReference type="SUPFAM" id="SSF52518">
    <property type="entry name" value="Thiamin diphosphate-binding fold (THDP-binding)"/>
    <property type="match status" value="1"/>
</dbReference>
<dbReference type="InterPro" id="IPR009014">
    <property type="entry name" value="Transketo_C/PFOR_II"/>
</dbReference>
<keyword evidence="3" id="KW-0786">Thiamine pyrophosphate</keyword>
<dbReference type="SUPFAM" id="SSF52922">
    <property type="entry name" value="TK C-terminal domain-like"/>
    <property type="match status" value="1"/>
</dbReference>
<dbReference type="SMART" id="SM00861">
    <property type="entry name" value="Transket_pyr"/>
    <property type="match status" value="1"/>
</dbReference>
<comment type="cofactor">
    <cofactor evidence="1">
        <name>thiamine diphosphate</name>
        <dbReference type="ChEBI" id="CHEBI:58937"/>
    </cofactor>
</comment>
<name>A0A537J3X4_9BACT</name>
<evidence type="ECO:0000313" key="6">
    <source>
        <dbReference type="Proteomes" id="UP000320048"/>
    </source>
</evidence>
<dbReference type="CDD" id="cd07033">
    <property type="entry name" value="TPP_PYR_DXS_TK_like"/>
    <property type="match status" value="1"/>
</dbReference>
<evidence type="ECO:0000256" key="3">
    <source>
        <dbReference type="ARBA" id="ARBA00023052"/>
    </source>
</evidence>